<organism evidence="9 10">
    <name type="scientific">Nocardioides flavus</name>
    <name type="common">ex Wang et al. 2016</name>
    <dbReference type="NCBI Taxonomy" id="2058780"/>
    <lineage>
        <taxon>Bacteria</taxon>
        <taxon>Bacillati</taxon>
        <taxon>Actinomycetota</taxon>
        <taxon>Actinomycetes</taxon>
        <taxon>Propionibacteriales</taxon>
        <taxon>Nocardioidaceae</taxon>
        <taxon>Nocardioides</taxon>
    </lineage>
</organism>
<dbReference type="PROSITE" id="PS01063">
    <property type="entry name" value="SIGMA70_ECF"/>
    <property type="match status" value="1"/>
</dbReference>
<dbReference type="Pfam" id="PF08281">
    <property type="entry name" value="Sigma70_r4_2"/>
    <property type="match status" value="1"/>
</dbReference>
<evidence type="ECO:0000259" key="7">
    <source>
        <dbReference type="Pfam" id="PF04542"/>
    </source>
</evidence>
<dbReference type="Gene3D" id="1.10.1740.10">
    <property type="match status" value="1"/>
</dbReference>
<dbReference type="InterPro" id="IPR013325">
    <property type="entry name" value="RNA_pol_sigma_r2"/>
</dbReference>
<keyword evidence="4 6" id="KW-0238">DNA-binding</keyword>
<keyword evidence="5 6" id="KW-0804">Transcription</keyword>
<accession>A0ABQ3HMP6</accession>
<dbReference type="InterPro" id="IPR036388">
    <property type="entry name" value="WH-like_DNA-bd_sf"/>
</dbReference>
<dbReference type="PANTHER" id="PTHR43133:SF25">
    <property type="entry name" value="RNA POLYMERASE SIGMA FACTOR RFAY-RELATED"/>
    <property type="match status" value="1"/>
</dbReference>
<dbReference type="InterPro" id="IPR007627">
    <property type="entry name" value="RNA_pol_sigma70_r2"/>
</dbReference>
<protein>
    <recommendedName>
        <fullName evidence="6">RNA polymerase sigma factor</fullName>
    </recommendedName>
</protein>
<keyword evidence="10" id="KW-1185">Reference proteome</keyword>
<evidence type="ECO:0000256" key="3">
    <source>
        <dbReference type="ARBA" id="ARBA00023082"/>
    </source>
</evidence>
<dbReference type="Proteomes" id="UP000597341">
    <property type="component" value="Unassembled WGS sequence"/>
</dbReference>
<feature type="domain" description="RNA polymerase sigma-70 region 2" evidence="7">
    <location>
        <begin position="35"/>
        <end position="92"/>
    </location>
</feature>
<evidence type="ECO:0000256" key="4">
    <source>
        <dbReference type="ARBA" id="ARBA00023125"/>
    </source>
</evidence>
<dbReference type="SUPFAM" id="SSF88946">
    <property type="entry name" value="Sigma2 domain of RNA polymerase sigma factors"/>
    <property type="match status" value="1"/>
</dbReference>
<comment type="similarity">
    <text evidence="1 6">Belongs to the sigma-70 factor family. ECF subfamily.</text>
</comment>
<comment type="caution">
    <text evidence="9">The sequence shown here is derived from an EMBL/GenBank/DDBJ whole genome shotgun (WGS) entry which is preliminary data.</text>
</comment>
<gene>
    <name evidence="9" type="ORF">GCM10011376_35670</name>
</gene>
<keyword evidence="2 6" id="KW-0805">Transcription regulation</keyword>
<evidence type="ECO:0000256" key="1">
    <source>
        <dbReference type="ARBA" id="ARBA00010641"/>
    </source>
</evidence>
<dbReference type="InterPro" id="IPR013249">
    <property type="entry name" value="RNA_pol_sigma70_r4_t2"/>
</dbReference>
<evidence type="ECO:0000313" key="9">
    <source>
        <dbReference type="EMBL" id="GHE18957.1"/>
    </source>
</evidence>
<evidence type="ECO:0000313" key="10">
    <source>
        <dbReference type="Proteomes" id="UP000597341"/>
    </source>
</evidence>
<dbReference type="InterPro" id="IPR014284">
    <property type="entry name" value="RNA_pol_sigma-70_dom"/>
</dbReference>
<keyword evidence="3 6" id="KW-0731">Sigma factor</keyword>
<evidence type="ECO:0000256" key="2">
    <source>
        <dbReference type="ARBA" id="ARBA00023015"/>
    </source>
</evidence>
<dbReference type="PANTHER" id="PTHR43133">
    <property type="entry name" value="RNA POLYMERASE ECF-TYPE SIGMA FACTO"/>
    <property type="match status" value="1"/>
</dbReference>
<proteinExistence type="inferred from homology"/>
<sequence>MPSTGSRGMSEAITPDDAARRRAFAEVVEPEIEVMLRVARSITGSAADAEDLVQESLVRAFRAIDRFDGRHPRAWLLTIVRNTNSNMHRRRRPIAVDDWELIHASRPAFGSVESPAAEEVYVVQELDGALQAAVAGLDPKFRSALVLVDVHDLSYAEAAAVLDVPVGTVMSRLSRARERVRKALGPTFTTTRGEQS</sequence>
<feature type="domain" description="RNA polymerase sigma factor 70 region 4 type 2" evidence="8">
    <location>
        <begin position="129"/>
        <end position="179"/>
    </location>
</feature>
<dbReference type="SUPFAM" id="SSF88659">
    <property type="entry name" value="Sigma3 and sigma4 domains of RNA polymerase sigma factors"/>
    <property type="match status" value="1"/>
</dbReference>
<dbReference type="InterPro" id="IPR039425">
    <property type="entry name" value="RNA_pol_sigma-70-like"/>
</dbReference>
<dbReference type="Gene3D" id="1.10.10.10">
    <property type="entry name" value="Winged helix-like DNA-binding domain superfamily/Winged helix DNA-binding domain"/>
    <property type="match status" value="1"/>
</dbReference>
<evidence type="ECO:0000256" key="6">
    <source>
        <dbReference type="RuleBase" id="RU000716"/>
    </source>
</evidence>
<dbReference type="NCBIfam" id="TIGR02937">
    <property type="entry name" value="sigma70-ECF"/>
    <property type="match status" value="1"/>
</dbReference>
<name>A0ABQ3HMP6_9ACTN</name>
<dbReference type="InterPro" id="IPR013324">
    <property type="entry name" value="RNA_pol_sigma_r3/r4-like"/>
</dbReference>
<evidence type="ECO:0000259" key="8">
    <source>
        <dbReference type="Pfam" id="PF08281"/>
    </source>
</evidence>
<reference evidence="10" key="1">
    <citation type="journal article" date="2019" name="Int. J. Syst. Evol. Microbiol.">
        <title>The Global Catalogue of Microorganisms (GCM) 10K type strain sequencing project: providing services to taxonomists for standard genome sequencing and annotation.</title>
        <authorList>
            <consortium name="The Broad Institute Genomics Platform"/>
            <consortium name="The Broad Institute Genome Sequencing Center for Infectious Disease"/>
            <person name="Wu L."/>
            <person name="Ma J."/>
        </authorList>
    </citation>
    <scope>NUCLEOTIDE SEQUENCE [LARGE SCALE GENOMIC DNA]</scope>
    <source>
        <strain evidence="10">CGMCC 1.12791</strain>
    </source>
</reference>
<dbReference type="InterPro" id="IPR000838">
    <property type="entry name" value="RNA_pol_sigma70_ECF_CS"/>
</dbReference>
<evidence type="ECO:0000256" key="5">
    <source>
        <dbReference type="ARBA" id="ARBA00023163"/>
    </source>
</evidence>
<dbReference type="CDD" id="cd06171">
    <property type="entry name" value="Sigma70_r4"/>
    <property type="match status" value="1"/>
</dbReference>
<dbReference type="Pfam" id="PF04542">
    <property type="entry name" value="Sigma70_r2"/>
    <property type="match status" value="1"/>
</dbReference>
<dbReference type="EMBL" id="BNAD01000015">
    <property type="protein sequence ID" value="GHE18957.1"/>
    <property type="molecule type" value="Genomic_DNA"/>
</dbReference>